<keyword evidence="6" id="KW-1133">Transmembrane helix</keyword>
<keyword evidence="4" id="KW-0862">Zinc</keyword>
<evidence type="ECO:0000259" key="7">
    <source>
        <dbReference type="Pfam" id="PF00413"/>
    </source>
</evidence>
<evidence type="ECO:0000256" key="4">
    <source>
        <dbReference type="ARBA" id="ARBA00022833"/>
    </source>
</evidence>
<keyword evidence="9" id="KW-1185">Reference proteome</keyword>
<reference evidence="8 9" key="1">
    <citation type="submission" date="2021-03" db="EMBL/GenBank/DDBJ databases">
        <title>Sequencing the genomes of 1000 actinobacteria strains.</title>
        <authorList>
            <person name="Klenk H.-P."/>
        </authorList>
    </citation>
    <scope>NUCLEOTIDE SEQUENCE [LARGE SCALE GENOMIC DNA]</scope>
    <source>
        <strain evidence="8 9">DSM 15454</strain>
    </source>
</reference>
<feature type="domain" description="Peptidase M10 metallopeptidase" evidence="7">
    <location>
        <begin position="251"/>
        <end position="299"/>
    </location>
</feature>
<evidence type="ECO:0000256" key="2">
    <source>
        <dbReference type="ARBA" id="ARBA00022723"/>
    </source>
</evidence>
<evidence type="ECO:0000256" key="5">
    <source>
        <dbReference type="SAM" id="MobiDB-lite"/>
    </source>
</evidence>
<keyword evidence="1" id="KW-0645">Protease</keyword>
<feature type="compositionally biased region" description="Low complexity" evidence="5">
    <location>
        <begin position="114"/>
        <end position="125"/>
    </location>
</feature>
<dbReference type="SUPFAM" id="SSF55486">
    <property type="entry name" value="Metalloproteases ('zincins'), catalytic domain"/>
    <property type="match status" value="1"/>
</dbReference>
<comment type="caution">
    <text evidence="8">The sequence shown here is derived from an EMBL/GenBank/DDBJ whole genome shotgun (WGS) entry which is preliminary data.</text>
</comment>
<keyword evidence="2" id="KW-0479">Metal-binding</keyword>
<keyword evidence="6" id="KW-0812">Transmembrane</keyword>
<feature type="region of interest" description="Disordered" evidence="5">
    <location>
        <begin position="1"/>
        <end position="30"/>
    </location>
</feature>
<keyword evidence="6" id="KW-0472">Membrane</keyword>
<evidence type="ECO:0000256" key="6">
    <source>
        <dbReference type="SAM" id="Phobius"/>
    </source>
</evidence>
<evidence type="ECO:0000313" key="9">
    <source>
        <dbReference type="Proteomes" id="UP000766570"/>
    </source>
</evidence>
<dbReference type="InterPro" id="IPR024079">
    <property type="entry name" value="MetalloPept_cat_dom_sf"/>
</dbReference>
<dbReference type="Proteomes" id="UP000766570">
    <property type="component" value="Unassembled WGS sequence"/>
</dbReference>
<sequence>MPHQKPWSQEPEFGNRGGQPLRAPSGRVPQWALDEAAHRAEAREPVTRVVPLRRTARSSFRRRRRLPRRGWNLGVVIALLVGLYYSPVLLERYVMPALIPMVPSSTVPPRGVDAAAAPLGTPPAGTGSGSFRLQESPDPGQTFVAYDPCRPIRYVIRAEDSPVGGETLIHQAVGEISAATGLRFIYDGPTTEGPSGERERYQPQRYGKRWAPLLIVWSNPAETPRLAGDVGGLGGSDYAHTPGHPVVYVAGQVMLDAPDMSRFLAYPGGATLVRAVIMHELGHVVGLAHVEDPSQLMYGDGNNLTTLADGDRAGLALLGTGACVPQL</sequence>
<feature type="region of interest" description="Disordered" evidence="5">
    <location>
        <begin position="114"/>
        <end position="137"/>
    </location>
</feature>
<organism evidence="8 9">
    <name type="scientific">Paeniglutamicibacter psychrophenolicus</name>
    <dbReference type="NCBI Taxonomy" id="257454"/>
    <lineage>
        <taxon>Bacteria</taxon>
        <taxon>Bacillati</taxon>
        <taxon>Actinomycetota</taxon>
        <taxon>Actinomycetes</taxon>
        <taxon>Micrococcales</taxon>
        <taxon>Micrococcaceae</taxon>
        <taxon>Paeniglutamicibacter</taxon>
    </lineage>
</organism>
<accession>A0ABS4W8X8</accession>
<name>A0ABS4W8X8_9MICC</name>
<keyword evidence="3" id="KW-0378">Hydrolase</keyword>
<dbReference type="RefSeq" id="WP_209905946.1">
    <property type="nucleotide sequence ID" value="NZ_BAAAMI010000019.1"/>
</dbReference>
<dbReference type="Pfam" id="PF00413">
    <property type="entry name" value="Peptidase_M10"/>
    <property type="match status" value="1"/>
</dbReference>
<evidence type="ECO:0000313" key="8">
    <source>
        <dbReference type="EMBL" id="MBP2372661.1"/>
    </source>
</evidence>
<gene>
    <name evidence="8" type="ORF">JOF46_000573</name>
</gene>
<protein>
    <recommendedName>
        <fullName evidence="7">Peptidase M10 metallopeptidase domain-containing protein</fullName>
    </recommendedName>
</protein>
<dbReference type="Gene3D" id="3.40.390.10">
    <property type="entry name" value="Collagenase (Catalytic Domain)"/>
    <property type="match status" value="1"/>
</dbReference>
<dbReference type="EMBL" id="JAGIOE010000001">
    <property type="protein sequence ID" value="MBP2372661.1"/>
    <property type="molecule type" value="Genomic_DNA"/>
</dbReference>
<dbReference type="InterPro" id="IPR001818">
    <property type="entry name" value="Pept_M10_metallopeptidase"/>
</dbReference>
<proteinExistence type="predicted"/>
<evidence type="ECO:0000256" key="1">
    <source>
        <dbReference type="ARBA" id="ARBA00022670"/>
    </source>
</evidence>
<feature type="transmembrane region" description="Helical" evidence="6">
    <location>
        <begin position="70"/>
        <end position="90"/>
    </location>
</feature>
<evidence type="ECO:0000256" key="3">
    <source>
        <dbReference type="ARBA" id="ARBA00022801"/>
    </source>
</evidence>